<dbReference type="GO" id="GO:0005249">
    <property type="term" value="F:voltage-gated potassium channel activity"/>
    <property type="evidence" value="ECO:0007669"/>
    <property type="project" value="TreeGrafter"/>
</dbReference>
<dbReference type="Proteomes" id="UP001178507">
    <property type="component" value="Unassembled WGS sequence"/>
</dbReference>
<organism evidence="3 4">
    <name type="scientific">Effrenium voratum</name>
    <dbReference type="NCBI Taxonomy" id="2562239"/>
    <lineage>
        <taxon>Eukaryota</taxon>
        <taxon>Sar</taxon>
        <taxon>Alveolata</taxon>
        <taxon>Dinophyceae</taxon>
        <taxon>Suessiales</taxon>
        <taxon>Symbiodiniaceae</taxon>
        <taxon>Effrenium</taxon>
    </lineage>
</organism>
<dbReference type="InterPro" id="IPR000595">
    <property type="entry name" value="cNMP-bd_dom"/>
</dbReference>
<name>A0AA36NE78_9DINO</name>
<feature type="compositionally biased region" description="Acidic residues" evidence="1">
    <location>
        <begin position="1352"/>
        <end position="1374"/>
    </location>
</feature>
<dbReference type="EMBL" id="CAUJNA010003762">
    <property type="protein sequence ID" value="CAJ1409295.1"/>
    <property type="molecule type" value="Genomic_DNA"/>
</dbReference>
<dbReference type="PANTHER" id="PTHR10217:SF435">
    <property type="entry name" value="POTASSIUM VOLTAGE-GATED CHANNEL PROTEIN EAG"/>
    <property type="match status" value="1"/>
</dbReference>
<dbReference type="SUPFAM" id="SSF51206">
    <property type="entry name" value="cAMP-binding domain-like"/>
    <property type="match status" value="6"/>
</dbReference>
<accession>A0AA36NE78</accession>
<protein>
    <recommendedName>
        <fullName evidence="2">Cyclic nucleotide-binding domain-containing protein</fullName>
    </recommendedName>
</protein>
<dbReference type="SMART" id="SM00100">
    <property type="entry name" value="cNMP"/>
    <property type="match status" value="5"/>
</dbReference>
<comment type="caution">
    <text evidence="3">The sequence shown here is derived from an EMBL/GenBank/DDBJ whole genome shotgun (WGS) entry which is preliminary data.</text>
</comment>
<dbReference type="GO" id="GO:0005886">
    <property type="term" value="C:plasma membrane"/>
    <property type="evidence" value="ECO:0007669"/>
    <property type="project" value="TreeGrafter"/>
</dbReference>
<dbReference type="InterPro" id="IPR050818">
    <property type="entry name" value="KCNH_animal-type"/>
</dbReference>
<dbReference type="Pfam" id="PF00027">
    <property type="entry name" value="cNMP_binding"/>
    <property type="match status" value="2"/>
</dbReference>
<evidence type="ECO:0000313" key="3">
    <source>
        <dbReference type="EMBL" id="CAJ1409295.1"/>
    </source>
</evidence>
<feature type="domain" description="Cyclic nucleotide-binding" evidence="2">
    <location>
        <begin position="767"/>
        <end position="866"/>
    </location>
</feature>
<proteinExistence type="predicted"/>
<evidence type="ECO:0000259" key="2">
    <source>
        <dbReference type="PROSITE" id="PS50042"/>
    </source>
</evidence>
<feature type="region of interest" description="Disordered" evidence="1">
    <location>
        <begin position="1"/>
        <end position="88"/>
    </location>
</feature>
<feature type="compositionally biased region" description="Low complexity" evidence="1">
    <location>
        <begin position="956"/>
        <end position="966"/>
    </location>
</feature>
<feature type="domain" description="Cyclic nucleotide-binding" evidence="2">
    <location>
        <begin position="1041"/>
        <end position="1141"/>
    </location>
</feature>
<feature type="region of interest" description="Disordered" evidence="1">
    <location>
        <begin position="716"/>
        <end position="739"/>
    </location>
</feature>
<dbReference type="PANTHER" id="PTHR10217">
    <property type="entry name" value="VOLTAGE AND LIGAND GATED POTASSIUM CHANNEL"/>
    <property type="match status" value="1"/>
</dbReference>
<feature type="region of interest" description="Disordered" evidence="1">
    <location>
        <begin position="944"/>
        <end position="972"/>
    </location>
</feature>
<feature type="compositionally biased region" description="Basic and acidic residues" evidence="1">
    <location>
        <begin position="1"/>
        <end position="12"/>
    </location>
</feature>
<reference evidence="3" key="1">
    <citation type="submission" date="2023-08" db="EMBL/GenBank/DDBJ databases">
        <authorList>
            <person name="Chen Y."/>
            <person name="Shah S."/>
            <person name="Dougan E. K."/>
            <person name="Thang M."/>
            <person name="Chan C."/>
        </authorList>
    </citation>
    <scope>NUCLEOTIDE SEQUENCE</scope>
</reference>
<feature type="compositionally biased region" description="Polar residues" evidence="1">
    <location>
        <begin position="721"/>
        <end position="739"/>
    </location>
</feature>
<evidence type="ECO:0000313" key="4">
    <source>
        <dbReference type="Proteomes" id="UP001178507"/>
    </source>
</evidence>
<dbReference type="InterPro" id="IPR018490">
    <property type="entry name" value="cNMP-bd_dom_sf"/>
</dbReference>
<dbReference type="GO" id="GO:0042391">
    <property type="term" value="P:regulation of membrane potential"/>
    <property type="evidence" value="ECO:0007669"/>
    <property type="project" value="TreeGrafter"/>
</dbReference>
<dbReference type="CDD" id="cd00038">
    <property type="entry name" value="CAP_ED"/>
    <property type="match status" value="3"/>
</dbReference>
<evidence type="ECO:0000256" key="1">
    <source>
        <dbReference type="SAM" id="MobiDB-lite"/>
    </source>
</evidence>
<feature type="compositionally biased region" description="Polar residues" evidence="1">
    <location>
        <begin position="45"/>
        <end position="68"/>
    </location>
</feature>
<sequence length="1436" mass="158587">MAEEGQGKEPLRRRLRQASQRRGAFDKLPGPSAQTDHDSEVRVTRTGSKNSHLSADSGGTISRQSSLDPTAFQEELSRDASARKRPSQISVVHDRLDKQITDLPAGARSSRRIEAAPLTPERALAALPIFQHCREAFINLLAAGGEQVLVKPGEFRDLRGQAAGPGDQQGKVATAVVVLSGTFRLEISNIAVESLSAGQAFGFGDLLAAGSESYAQRAIVSAVSLRAMAPKSELAAKGRPERNSSIRPPCSYFMLRASTLRRGLQQFPAVQAIMQPYMGAGVDFTKPLLEKLQCNDAAKVLLARSSTRHAFCAGETVVTQGRRKYEGVILLLRGCLSVQIDGVEARRIQEGEVLGEEMLMNVTSKWRYSLCCLSFCDLVVLHRRPFVALVREAKPLSSSEEGLECQRLKLLLEGPWRQDQVIVSLPLFHGFSSDVLSVLPQLMETRVVLPGQKIWDSSPEERSLFLLLHGTAEEIITTFKKRRASQVQSRRTSAATAELVRTHTRALCAGACEGGSSLLGLRQVGQVQVLARTIAVAAVLHRPVFLHLLHKHNVTIQAPEMLSLLSQELDQDEPEEKLPTVETLESALPILRGLDEAFMASILRGGSSCFYMEGQQLCPPHMPSESLFVVIRGEICTSMAGIPLERYRQGQALHILALAGGFVPSFESRCLRLSEVWALPREVLMTSLDHYPSMKRILAALTAMQVSRLTTVAGSLPGTDSPLSGSTSPKSPQSPKANRKSVVQQMLGSVTLTQDDVTPIDLVTVPLFAGACFDLLRWVQENLEPRIFFSDETLFCEGDKSDCFYIVCKGMVCLESSGGSQVTYTKGASFGEAHLLGVSEGARATAVCLETSLIQVLHRRVFLQCLKRFPSEVQRFDHLAVKWLDALDGNAMTSVPMLQGCSEGFLQQLAQRTTTRLLHKGAYLVEKNALRGSLCLIRCGSASTEDHPPSSPTPPDDQSSSSSSSDSPEKRYSKWDVVNAELVLGLEIRAPHTVKADGLLAITEIQDTDFINILQAFPDEVPGLVARLSGLWPQKAEQVPFLSGMSQAHFSRLMQEAKWDMIMADRTVVRQGKEGDALHLLCYGIAVRAVDDVVLGKPIAPGEVINRANFLGLAHRYPVTIRTQTVCHFRTLRHTQLQKLLESQLTLREWFELAKVQARNFSEYDHAQKKVAIFRAKMRRRTEQAFNKHVQFMHANRARAQGATASKARHLVEKFLCSRTQDGPSHSEDWAALQDVYSVMRRQPQQLGLPTSSQDGKDVELLSALSGCTSAHEEAELMTQHRAPRVPTASSSVVLIKQRLPSMKGNWSVQNGDLHQIQGAIHAFCRQKEKENLKGRLLRIMRNNYETGNATLDEDEELESESEEISQEVAEVVEEPQRRKPPRLNREELQKLDQLLPALPPKADSQDAAKSLHTSLGQALHRKFQRLTKVTSKRKV</sequence>
<gene>
    <name evidence="3" type="ORF">EVOR1521_LOCUS30441</name>
</gene>
<dbReference type="PROSITE" id="PS50042">
    <property type="entry name" value="CNMP_BINDING_3"/>
    <property type="match status" value="3"/>
</dbReference>
<feature type="region of interest" description="Disordered" evidence="1">
    <location>
        <begin position="1349"/>
        <end position="1386"/>
    </location>
</feature>
<dbReference type="Gene3D" id="2.60.120.10">
    <property type="entry name" value="Jelly Rolls"/>
    <property type="match status" value="6"/>
</dbReference>
<dbReference type="InterPro" id="IPR014710">
    <property type="entry name" value="RmlC-like_jellyroll"/>
</dbReference>
<keyword evidence="4" id="KW-1185">Reference proteome</keyword>
<feature type="domain" description="Cyclic nucleotide-binding" evidence="2">
    <location>
        <begin position="288"/>
        <end position="390"/>
    </location>
</feature>